<comment type="caution">
    <text evidence="1">The sequence shown here is derived from an EMBL/GenBank/DDBJ whole genome shotgun (WGS) entry which is preliminary data.</text>
</comment>
<dbReference type="Proteomes" id="UP001460270">
    <property type="component" value="Unassembled WGS sequence"/>
</dbReference>
<keyword evidence="2" id="KW-1185">Reference proteome</keyword>
<proteinExistence type="predicted"/>
<sequence length="651" mass="74121">MQLVLLCHERDFKHFGHAKVFSELLDDLKELEENGIMTDAGSVKGALYCVSGDNLGSHCIGGFSENFSTSEYFCRYCLISRTEFQTGDPTSCGPERTPESYQAAVDRLQAEDVREVDGVKFRNGGITEDDSQRHYCSTETAADLQYITEKDLVAVLKPVQARRLVAAWAQNQSPVAVSTSSSPLIICSSPASIPQSPASSSNTTSPARSPSFQWNWLETFQIPWQKLPEELVQQLERQKRPSPRLRREMVRIVVSKVMSVCSSPSLRDTTEIAKRMVAKYPASLQDIIEGDIIGAGYHSLAKQLQSRVDNVKRGKTPKIIKRKATSGSDTDEIPVEEMASVQDTYGCVNWSPKLLPLTETPETQQEKKETMKNMFKERSDSTENVKRLVQSTFVTQRQDINKGMSIHELKEQWPLLFNDAGMAAHYKELVGKNLFQTFFDNVDKKGKRLLNFLKKVDAPKCKPVLNRLIRFQSEKSNDEGCSEEIIQMVLLLMAHFQEEEELLFHFVEDTCLAQEVQLDKLPMTPCIIVCGSSCFAARTFMLSVDSIVVNDHVTSFTSALCLMFGSFYCFNIHYPVELRSTLEFLQRSHITKLEWTSNILQDDVPQEDPWKFWQIVPTVMHPEKKSWLTIKVWRLRSCEHLADKSTWHFYL</sequence>
<name>A0AAW0PIG6_9GOBI</name>
<organism evidence="1 2">
    <name type="scientific">Mugilogobius chulae</name>
    <name type="common">yellowstripe goby</name>
    <dbReference type="NCBI Taxonomy" id="88201"/>
    <lineage>
        <taxon>Eukaryota</taxon>
        <taxon>Metazoa</taxon>
        <taxon>Chordata</taxon>
        <taxon>Craniata</taxon>
        <taxon>Vertebrata</taxon>
        <taxon>Euteleostomi</taxon>
        <taxon>Actinopterygii</taxon>
        <taxon>Neopterygii</taxon>
        <taxon>Teleostei</taxon>
        <taxon>Neoteleostei</taxon>
        <taxon>Acanthomorphata</taxon>
        <taxon>Gobiaria</taxon>
        <taxon>Gobiiformes</taxon>
        <taxon>Gobioidei</taxon>
        <taxon>Gobiidae</taxon>
        <taxon>Gobionellinae</taxon>
        <taxon>Mugilogobius</taxon>
    </lineage>
</organism>
<dbReference type="EMBL" id="JBBPFD010000004">
    <property type="protein sequence ID" value="KAK7929480.1"/>
    <property type="molecule type" value="Genomic_DNA"/>
</dbReference>
<gene>
    <name evidence="1" type="ORF">WMY93_005875</name>
</gene>
<accession>A0AAW0PIG6</accession>
<dbReference type="PANTHER" id="PTHR31025">
    <property type="entry name" value="SI:CH211-196P9.1-RELATED"/>
    <property type="match status" value="1"/>
</dbReference>
<reference evidence="2" key="1">
    <citation type="submission" date="2024-04" db="EMBL/GenBank/DDBJ databases">
        <title>Salinicola lusitanus LLJ914,a marine bacterium isolated from the Okinawa Trough.</title>
        <authorList>
            <person name="Li J."/>
        </authorList>
    </citation>
    <scope>NUCLEOTIDE SEQUENCE [LARGE SCALE GENOMIC DNA]</scope>
</reference>
<evidence type="ECO:0000313" key="1">
    <source>
        <dbReference type="EMBL" id="KAK7929480.1"/>
    </source>
</evidence>
<dbReference type="AlphaFoldDB" id="A0AAW0PIG6"/>
<evidence type="ECO:0000313" key="2">
    <source>
        <dbReference type="Proteomes" id="UP001460270"/>
    </source>
</evidence>
<dbReference type="PANTHER" id="PTHR31025:SF30">
    <property type="entry name" value="SI:DKEY-15H8.17"/>
    <property type="match status" value="1"/>
</dbReference>
<protein>
    <submittedName>
        <fullName evidence="1">Uncharacterized protein</fullName>
    </submittedName>
</protein>